<keyword evidence="3" id="KW-1185">Reference proteome</keyword>
<organism evidence="2 3">
    <name type="scientific">Schizopora paradoxa</name>
    <dbReference type="NCBI Taxonomy" id="27342"/>
    <lineage>
        <taxon>Eukaryota</taxon>
        <taxon>Fungi</taxon>
        <taxon>Dikarya</taxon>
        <taxon>Basidiomycota</taxon>
        <taxon>Agaricomycotina</taxon>
        <taxon>Agaricomycetes</taxon>
        <taxon>Hymenochaetales</taxon>
        <taxon>Schizoporaceae</taxon>
        <taxon>Schizopora</taxon>
    </lineage>
</organism>
<accession>A0A0H2S7S6</accession>
<dbReference type="EMBL" id="KQ085902">
    <property type="protein sequence ID" value="KLO17713.1"/>
    <property type="molecule type" value="Genomic_DNA"/>
</dbReference>
<dbReference type="PANTHER" id="PTHR33266">
    <property type="entry name" value="CHROMOSOME 15, WHOLE GENOME SHOTGUN SEQUENCE"/>
    <property type="match status" value="1"/>
</dbReference>
<protein>
    <submittedName>
        <fullName evidence="2">Uncharacterized protein</fullName>
    </submittedName>
</protein>
<name>A0A0H2S7S6_9AGAM</name>
<dbReference type="OrthoDB" id="107110at2759"/>
<dbReference type="STRING" id="27342.A0A0H2S7S6"/>
<evidence type="ECO:0000256" key="1">
    <source>
        <dbReference type="SAM" id="MobiDB-lite"/>
    </source>
</evidence>
<dbReference type="AlphaFoldDB" id="A0A0H2S7S6"/>
<evidence type="ECO:0000313" key="2">
    <source>
        <dbReference type="EMBL" id="KLO17713.1"/>
    </source>
</evidence>
<feature type="region of interest" description="Disordered" evidence="1">
    <location>
        <begin position="1"/>
        <end position="35"/>
    </location>
</feature>
<dbReference type="Proteomes" id="UP000053477">
    <property type="component" value="Unassembled WGS sequence"/>
</dbReference>
<proteinExistence type="predicted"/>
<evidence type="ECO:0000313" key="3">
    <source>
        <dbReference type="Proteomes" id="UP000053477"/>
    </source>
</evidence>
<sequence length="827" mass="93769">MNDEGEDILNKRTRRSSSPTHEHIPPSQRKKLNDEYSDEFKKLDARILSTRSLQIFLLHPGNLKPDPRFLLGTVAMFDDKIDPMYRDWDSPAVAHFFEANPDVEQLLSKAWEKKRFGYIQEGINRLRKKKETEVTMEVFLQREATSKSWVQDYVGDVPDQIWEYIKHHFSASRSSTMYARYTAIVQSSGMGKSRAVDELAKTHLAIPLCLRNANARGFPPSDNQVRDYLTGKLAEERGGHHEWATYIRVSAFLGTLFEKTSEVVQDILLELPDVDSLCSLALEFRRRMTEDQGFDACNEFRQAFYNDVVKRALKLESLVLAPGKNSTSSSDNSDFLPVRNFVKLEGSLRGVNSSSNALDTEPLVTLVFDEAHVLTEHVSSGFTQLCSVLQRLRTKSVFSLFLSTTCKITQFGPFGNDNLSNRTIESEVQFIDPFTDLGFDLLVEKYRDGLFTLDEVTREAHMMKFGRPLFETRFRAQPALKRDALIFALNKLLCKTYVKDFGLLAKHEMLAILSRRIPIEFVSTRYMPSRCRQEIIEEEMRQVESHLRICLKIDQEEETVTTAAPSEPLLSEAAFLIMQMDEFNASTAMKDVMSGFAVSKGDRGVLLILLQAILARDAVVRELNPILDSFWSSSAIYGFMPKEWQRVVPLNLFLRRLLCIPENSELAQAVDTFEHARLYFNHFIKVHDFGAIESPCLTALLCRGAAVLCADGEEGIDIIIQALLPSDSPKTNPYVIDSTRLVSIAISVKNGNLYGTSPHWQLCDSMVEVLLANNAPKAIFRIVFALGAEELAIRFQKGRDDDDSYDIWCAGFSPDVLSQVKVEDQST</sequence>
<dbReference type="InParanoid" id="A0A0H2S7S6"/>
<reference evidence="2 3" key="1">
    <citation type="submission" date="2015-04" db="EMBL/GenBank/DDBJ databases">
        <title>Complete genome sequence of Schizopora paradoxa KUC8140, a cosmopolitan wood degrader in East Asia.</title>
        <authorList>
            <consortium name="DOE Joint Genome Institute"/>
            <person name="Min B."/>
            <person name="Park H."/>
            <person name="Jang Y."/>
            <person name="Kim J.-J."/>
            <person name="Kim K.H."/>
            <person name="Pangilinan J."/>
            <person name="Lipzen A."/>
            <person name="Riley R."/>
            <person name="Grigoriev I.V."/>
            <person name="Spatafora J.W."/>
            <person name="Choi I.-G."/>
        </authorList>
    </citation>
    <scope>NUCLEOTIDE SEQUENCE [LARGE SCALE GENOMIC DNA]</scope>
    <source>
        <strain evidence="2 3">KUC8140</strain>
    </source>
</reference>
<dbReference type="PANTHER" id="PTHR33266:SF1">
    <property type="entry name" value="F-BOX DOMAIN-CONTAINING PROTEIN"/>
    <property type="match status" value="1"/>
</dbReference>
<gene>
    <name evidence="2" type="ORF">SCHPADRAFT_936903</name>
</gene>